<dbReference type="Proteomes" id="UP000593567">
    <property type="component" value="Unassembled WGS sequence"/>
</dbReference>
<protein>
    <submittedName>
        <fullName evidence="1">Uncharacterized protein</fullName>
    </submittedName>
</protein>
<dbReference type="AlphaFoldDB" id="A0A7J7JU63"/>
<reference evidence="1" key="1">
    <citation type="submission" date="2020-06" db="EMBL/GenBank/DDBJ databases">
        <title>Draft genome of Bugula neritina, a colonial animal packing powerful symbionts and potential medicines.</title>
        <authorList>
            <person name="Rayko M."/>
        </authorList>
    </citation>
    <scope>NUCLEOTIDE SEQUENCE [LARGE SCALE GENOMIC DNA]</scope>
    <source>
        <strain evidence="1">Kwan_BN1</strain>
    </source>
</reference>
<accession>A0A7J7JU63</accession>
<name>A0A7J7JU63_BUGNE</name>
<comment type="caution">
    <text evidence="1">The sequence shown here is derived from an EMBL/GenBank/DDBJ whole genome shotgun (WGS) entry which is preliminary data.</text>
</comment>
<organism evidence="1 2">
    <name type="scientific">Bugula neritina</name>
    <name type="common">Brown bryozoan</name>
    <name type="synonym">Sertularia neritina</name>
    <dbReference type="NCBI Taxonomy" id="10212"/>
    <lineage>
        <taxon>Eukaryota</taxon>
        <taxon>Metazoa</taxon>
        <taxon>Spiralia</taxon>
        <taxon>Lophotrochozoa</taxon>
        <taxon>Bryozoa</taxon>
        <taxon>Gymnolaemata</taxon>
        <taxon>Cheilostomatida</taxon>
        <taxon>Flustrina</taxon>
        <taxon>Buguloidea</taxon>
        <taxon>Bugulidae</taxon>
        <taxon>Bugula</taxon>
    </lineage>
</organism>
<evidence type="ECO:0000313" key="2">
    <source>
        <dbReference type="Proteomes" id="UP000593567"/>
    </source>
</evidence>
<proteinExistence type="predicted"/>
<evidence type="ECO:0000313" key="1">
    <source>
        <dbReference type="EMBL" id="KAF6028956.1"/>
    </source>
</evidence>
<sequence>MILLIPNPQRVVKQKMICLIHNIQNSYVTISLSSMCSVTMSLITLLPVVGVLLDTISDEVTPPAGYLVCDLAVSGDTLIMLRSADNSQVLFHKMIYKVVLKATKTIKLNKPFEVEGTFSFLLKCHHYIVCLFSAADIDESRPTRLSSNYIYTSYRDGTLTYHTDNQSSSTRYTRLSSVTHTVYELRNIFVFPVEYTETI</sequence>
<gene>
    <name evidence="1" type="ORF">EB796_012742</name>
</gene>
<dbReference type="EMBL" id="VXIV02001874">
    <property type="protein sequence ID" value="KAF6028956.1"/>
    <property type="molecule type" value="Genomic_DNA"/>
</dbReference>
<keyword evidence="2" id="KW-1185">Reference proteome</keyword>